<protein>
    <submittedName>
        <fullName evidence="2">Uncharacterized protein</fullName>
    </submittedName>
</protein>
<proteinExistence type="predicted"/>
<name>A0A6J7WZL5_9CAUD</name>
<evidence type="ECO:0000256" key="1">
    <source>
        <dbReference type="SAM" id="Phobius"/>
    </source>
</evidence>
<organism evidence="2">
    <name type="scientific">uncultured Caudovirales phage</name>
    <dbReference type="NCBI Taxonomy" id="2100421"/>
    <lineage>
        <taxon>Viruses</taxon>
        <taxon>Duplodnaviria</taxon>
        <taxon>Heunggongvirae</taxon>
        <taxon>Uroviricota</taxon>
        <taxon>Caudoviricetes</taxon>
        <taxon>Peduoviridae</taxon>
        <taxon>Maltschvirus</taxon>
        <taxon>Maltschvirus maltsch</taxon>
    </lineage>
</organism>
<gene>
    <name evidence="2" type="ORF">UFOVP384_3</name>
</gene>
<evidence type="ECO:0000313" key="2">
    <source>
        <dbReference type="EMBL" id="CAB5223170.1"/>
    </source>
</evidence>
<accession>A0A6J7WZL5</accession>
<dbReference type="EMBL" id="LR798320">
    <property type="protein sequence ID" value="CAB5223170.1"/>
    <property type="molecule type" value="Genomic_DNA"/>
</dbReference>
<keyword evidence="1" id="KW-0472">Membrane</keyword>
<reference evidence="2" key="1">
    <citation type="submission" date="2020-05" db="EMBL/GenBank/DDBJ databases">
        <authorList>
            <person name="Chiriac C."/>
            <person name="Salcher M."/>
            <person name="Ghai R."/>
            <person name="Kavagutti S V."/>
        </authorList>
    </citation>
    <scope>NUCLEOTIDE SEQUENCE</scope>
</reference>
<feature type="transmembrane region" description="Helical" evidence="1">
    <location>
        <begin position="6"/>
        <end position="27"/>
    </location>
</feature>
<keyword evidence="1" id="KW-0812">Transmembrane</keyword>
<sequence>MTLEIAIFLAIPFIGLIAFAGLCDYVNKKITQVKTTKNKSNEK</sequence>
<keyword evidence="1" id="KW-1133">Transmembrane helix</keyword>